<accession>A0A1X7ALD7</accession>
<keyword evidence="3" id="KW-0808">Transferase</keyword>
<feature type="domain" description="Signal transduction histidine kinase internal region" evidence="2">
    <location>
        <begin position="162"/>
        <end position="239"/>
    </location>
</feature>
<feature type="transmembrane region" description="Helical" evidence="1">
    <location>
        <begin position="21"/>
        <end position="40"/>
    </location>
</feature>
<feature type="transmembrane region" description="Helical" evidence="1">
    <location>
        <begin position="52"/>
        <end position="72"/>
    </location>
</feature>
<dbReference type="OrthoDB" id="2514702at2"/>
<dbReference type="SUPFAM" id="SSF55874">
    <property type="entry name" value="ATPase domain of HSP90 chaperone/DNA topoisomerase II/histidine kinase"/>
    <property type="match status" value="1"/>
</dbReference>
<dbReference type="EC" id="2.7.13.3" evidence="3"/>
<dbReference type="GO" id="GO:0016020">
    <property type="term" value="C:membrane"/>
    <property type="evidence" value="ECO:0007669"/>
    <property type="project" value="InterPro"/>
</dbReference>
<keyword evidence="1" id="KW-0472">Membrane</keyword>
<dbReference type="PANTHER" id="PTHR34220">
    <property type="entry name" value="SENSOR HISTIDINE KINASE YPDA"/>
    <property type="match status" value="1"/>
</dbReference>
<dbReference type="AlphaFoldDB" id="A0A1X7ALD7"/>
<dbReference type="Gene3D" id="3.30.565.10">
    <property type="entry name" value="Histidine kinase-like ATPase, C-terminal domain"/>
    <property type="match status" value="1"/>
</dbReference>
<keyword evidence="1" id="KW-1133">Transmembrane helix</keyword>
<gene>
    <name evidence="3" type="primary">ypdA</name>
    <name evidence="3" type="ORF">EHSB41UT_01995</name>
</gene>
<evidence type="ECO:0000256" key="1">
    <source>
        <dbReference type="SAM" id="Phobius"/>
    </source>
</evidence>
<evidence type="ECO:0000313" key="4">
    <source>
        <dbReference type="Proteomes" id="UP000196573"/>
    </source>
</evidence>
<evidence type="ECO:0000259" key="2">
    <source>
        <dbReference type="Pfam" id="PF06580"/>
    </source>
</evidence>
<dbReference type="Proteomes" id="UP000196573">
    <property type="component" value="Unassembled WGS sequence"/>
</dbReference>
<keyword evidence="1" id="KW-0812">Transmembrane</keyword>
<protein>
    <submittedName>
        <fullName evidence="3">Sensor histidine kinase YpdA</fullName>
        <ecNumber evidence="3">2.7.13.3</ecNumber>
    </submittedName>
</protein>
<dbReference type="PANTHER" id="PTHR34220:SF7">
    <property type="entry name" value="SENSOR HISTIDINE KINASE YPDA"/>
    <property type="match status" value="1"/>
</dbReference>
<organism evidence="3 4">
    <name type="scientific">Parendozoicomonas haliclonae</name>
    <dbReference type="NCBI Taxonomy" id="1960125"/>
    <lineage>
        <taxon>Bacteria</taxon>
        <taxon>Pseudomonadati</taxon>
        <taxon>Pseudomonadota</taxon>
        <taxon>Gammaproteobacteria</taxon>
        <taxon>Oceanospirillales</taxon>
        <taxon>Endozoicomonadaceae</taxon>
        <taxon>Parendozoicomonas</taxon>
    </lineage>
</organism>
<dbReference type="Pfam" id="PF06580">
    <property type="entry name" value="His_kinase"/>
    <property type="match status" value="1"/>
</dbReference>
<dbReference type="InterPro" id="IPR010559">
    <property type="entry name" value="Sig_transdc_His_kin_internal"/>
</dbReference>
<dbReference type="InterPro" id="IPR050640">
    <property type="entry name" value="Bact_2-comp_sensor_kinase"/>
</dbReference>
<dbReference type="EMBL" id="FWPT01000004">
    <property type="protein sequence ID" value="SMA45792.1"/>
    <property type="molecule type" value="Genomic_DNA"/>
</dbReference>
<keyword evidence="4" id="KW-1185">Reference proteome</keyword>
<dbReference type="InterPro" id="IPR036890">
    <property type="entry name" value="HATPase_C_sf"/>
</dbReference>
<sequence length="357" mass="40099">MKLTSEKTDDFFLPNFCSSRAVFLLVIVAELFVLVLVLAWTGAGVFDWNRLALTSLFVQWIVLSSAAVICTLRPLLYKAGTATAAIASLAVTLSMTSLFTLLSSWVLGNLDSGIQEPNFWQGPWGNLLRNNLIALIISTIVLRYFYLQNELSRQQQAELNSRIQSLQSRIQPHFLFNSMNTIASLIATRPEVAEQVVEDLSDLFRASLDKASILISVDEELELARQYMNIESLRFGERIETVWDLPSLPIEANIPRLCLQPVLENAVYHGIQPVPEGGTITITVKQEDESIEFVVCNTLPESANTETSEKGNQIAQKNIADRLNAIYGEDAYLQTSTFQREGRRWYKTVIHCPLKQP</sequence>
<feature type="transmembrane region" description="Helical" evidence="1">
    <location>
        <begin position="127"/>
        <end position="146"/>
    </location>
</feature>
<name>A0A1X7ALD7_9GAMM</name>
<evidence type="ECO:0000313" key="3">
    <source>
        <dbReference type="EMBL" id="SMA45792.1"/>
    </source>
</evidence>
<keyword evidence="3" id="KW-0418">Kinase</keyword>
<reference evidence="3 4" key="1">
    <citation type="submission" date="2017-03" db="EMBL/GenBank/DDBJ databases">
        <authorList>
            <person name="Afonso C.L."/>
            <person name="Miller P.J."/>
            <person name="Scott M.A."/>
            <person name="Spackman E."/>
            <person name="Goraichik I."/>
            <person name="Dimitrov K.M."/>
            <person name="Suarez D.L."/>
            <person name="Swayne D.E."/>
        </authorList>
    </citation>
    <scope>NUCLEOTIDE SEQUENCE [LARGE SCALE GENOMIC DNA]</scope>
    <source>
        <strain evidence="3">SB41UT1</strain>
    </source>
</reference>
<dbReference type="GO" id="GO:0000155">
    <property type="term" value="F:phosphorelay sensor kinase activity"/>
    <property type="evidence" value="ECO:0007669"/>
    <property type="project" value="InterPro"/>
</dbReference>
<proteinExistence type="predicted"/>
<feature type="transmembrane region" description="Helical" evidence="1">
    <location>
        <begin position="84"/>
        <end position="107"/>
    </location>
</feature>